<dbReference type="EMBL" id="AP018045">
    <property type="protein sequence ID" value="BAX52839.1"/>
    <property type="molecule type" value="Genomic_DNA"/>
</dbReference>
<dbReference type="EMBL" id="CP061854">
    <property type="protein sequence ID" value="QOD55412.1"/>
    <property type="molecule type" value="Genomic_DNA"/>
</dbReference>
<reference evidence="1" key="1">
    <citation type="journal article" date="2017" name="Genome Announc.">
        <title>Whole-Genome Sequence of Photobacterium damselae subsp. piscicida Strain 91-197, Isolated from Hybrid Striped Bass (Morone sp.) in the United States.</title>
        <authorList>
            <person name="Teru Y."/>
            <person name="Hikima J."/>
            <person name="Kono T."/>
            <person name="Sakai M."/>
            <person name="Takano T."/>
            <person name="Hawke J.P."/>
            <person name="Takeyama H."/>
            <person name="Aoki T."/>
        </authorList>
    </citation>
    <scope>NUCLEOTIDE SEQUENCE</scope>
    <source>
        <strain evidence="1">91-197</strain>
    </source>
</reference>
<evidence type="ECO:0000313" key="1">
    <source>
        <dbReference type="EMBL" id="BAX52839.1"/>
    </source>
</evidence>
<evidence type="ECO:0000313" key="2">
    <source>
        <dbReference type="EMBL" id="QOD55412.1"/>
    </source>
</evidence>
<name>A0A1V1VBT8_PHODP</name>
<protein>
    <submittedName>
        <fullName evidence="2">Uncharacterized protein</fullName>
    </submittedName>
</protein>
<proteinExistence type="predicted"/>
<accession>A0A1V1VBT8</accession>
<reference evidence="3" key="2">
    <citation type="submission" date="2017-05" db="EMBL/GenBank/DDBJ databases">
        <title>Whole genome sequence of fish pathogenic bacteria, Photobacterium damselae subsp. piscicida, strain 91-197, isolated from hybrid striped bass (Morone sp.) in USA.</title>
        <authorList>
            <person name="Teru Y."/>
            <person name="Hikima J."/>
            <person name="Kono T."/>
            <person name="Sakai M."/>
            <person name="Takano T."/>
            <person name="Hawke J.P."/>
            <person name="Takeyama H."/>
            <person name="Aoki T."/>
        </authorList>
    </citation>
    <scope>NUCLEOTIDE SEQUENCE [LARGE SCALE GENOMIC DNA]</scope>
    <source>
        <strain evidence="3">91-197</strain>
    </source>
</reference>
<gene>
    <name evidence="2" type="ORF">IC627_08470</name>
    <name evidence="1" type="ORF">PDPUS_1_01465</name>
</gene>
<evidence type="ECO:0000313" key="3">
    <source>
        <dbReference type="Proteomes" id="UP000218676"/>
    </source>
</evidence>
<evidence type="ECO:0000313" key="4">
    <source>
        <dbReference type="Proteomes" id="UP000516656"/>
    </source>
</evidence>
<dbReference type="Proteomes" id="UP000516656">
    <property type="component" value="Chromosome 1"/>
</dbReference>
<reference evidence="2 4" key="3">
    <citation type="submission" date="2020-09" db="EMBL/GenBank/DDBJ databases">
        <title>Complete, closed and curated genome sequences of Photobacterium damselae subsp. piscicida isolates from Australia indicate localised evolution and additional plasmid-borne pathogenicity mechanisms.</title>
        <authorList>
            <person name="Baseggio L."/>
            <person name="Silayeva O."/>
            <person name="Buller N."/>
            <person name="Landos M."/>
            <person name="Engelstaedter J."/>
            <person name="Barnes A.C."/>
        </authorList>
    </citation>
    <scope>NUCLEOTIDE SEQUENCE [LARGE SCALE GENOMIC DNA]</scope>
    <source>
        <strain evidence="2 4">AS-16-0540-1</strain>
    </source>
</reference>
<dbReference type="Proteomes" id="UP000218676">
    <property type="component" value="Chromosome 1"/>
</dbReference>
<dbReference type="AlphaFoldDB" id="A0A1V1VBT8"/>
<sequence length="278" mass="31193">MICFDLDMTLFFSFRYFCRLLLIVVLWLCSTSSFACIERQIKNVSLYEPSCEFSVNRKESTNNKAYVQFQYQKKNLMETMQVMQSLTLSLPYAISIHSYQNGFRSMVGPVEQKDIAKVKRALAQKGYRETLVKYLASNSDSDSISQSQAAALIAQSRSQAHQTSKKIAQQYVGYRIGKVGTNDLIVPVKKESNEAMSNRVGRFAYQDAKAICQRIQGQASIATVDEYAAVLSSTEALNKVGLSVPFWLTSDAVITRSSKGLERRAASPNIQYNVLCSL</sequence>
<organism evidence="2 4">
    <name type="scientific">Photobacterium damsela subsp. piscicida</name>
    <name type="common">Pasteurella piscicida</name>
    <dbReference type="NCBI Taxonomy" id="38294"/>
    <lineage>
        <taxon>Bacteria</taxon>
        <taxon>Pseudomonadati</taxon>
        <taxon>Pseudomonadota</taxon>
        <taxon>Gammaproteobacteria</taxon>
        <taxon>Vibrionales</taxon>
        <taxon>Vibrionaceae</taxon>
        <taxon>Photobacterium</taxon>
    </lineage>
</organism>
<dbReference type="RefSeq" id="WP_086958035.1">
    <property type="nucleotide sequence ID" value="NZ_AP018045.1"/>
</dbReference>